<reference evidence="3" key="2">
    <citation type="submission" date="2010-07" db="EMBL/GenBank/DDBJ databases">
        <authorList>
            <consortium name="The Broad Institute Genome Sequencing Platform"/>
            <consortium name="Broad Institute Genome Sequencing Center for Infectious Disease"/>
            <person name="Ma L.-J."/>
            <person name="Dead R."/>
            <person name="Young S."/>
            <person name="Zeng Q."/>
            <person name="Koehrsen M."/>
            <person name="Alvarado L."/>
            <person name="Berlin A."/>
            <person name="Chapman S.B."/>
            <person name="Chen Z."/>
            <person name="Freedman E."/>
            <person name="Gellesch M."/>
            <person name="Goldberg J."/>
            <person name="Griggs A."/>
            <person name="Gujja S."/>
            <person name="Heilman E.R."/>
            <person name="Heiman D."/>
            <person name="Hepburn T."/>
            <person name="Howarth C."/>
            <person name="Jen D."/>
            <person name="Larson L."/>
            <person name="Mehta T."/>
            <person name="Neiman D."/>
            <person name="Pearson M."/>
            <person name="Roberts A."/>
            <person name="Saif S."/>
            <person name="Shea T."/>
            <person name="Shenoy N."/>
            <person name="Sisk P."/>
            <person name="Stolte C."/>
            <person name="Sykes S."/>
            <person name="Walk T."/>
            <person name="White J."/>
            <person name="Yandava C."/>
            <person name="Haas B."/>
            <person name="Nusbaum C."/>
            <person name="Birren B."/>
        </authorList>
    </citation>
    <scope>NUCLEOTIDE SEQUENCE</scope>
    <source>
        <strain evidence="3">R3-111a-1</strain>
    </source>
</reference>
<feature type="region of interest" description="Disordered" evidence="1">
    <location>
        <begin position="169"/>
        <end position="233"/>
    </location>
</feature>
<dbReference type="GeneID" id="20342511"/>
<dbReference type="Proteomes" id="UP000006039">
    <property type="component" value="Unassembled WGS sequence"/>
</dbReference>
<feature type="transmembrane region" description="Helical" evidence="2">
    <location>
        <begin position="6"/>
        <end position="30"/>
    </location>
</feature>
<dbReference type="RefSeq" id="XP_009218088.1">
    <property type="nucleotide sequence ID" value="XM_009219824.1"/>
</dbReference>
<evidence type="ECO:0000256" key="1">
    <source>
        <dbReference type="SAM" id="MobiDB-lite"/>
    </source>
</evidence>
<protein>
    <submittedName>
        <fullName evidence="3 4">Uncharacterized protein</fullName>
    </submittedName>
</protein>
<dbReference type="HOGENOM" id="CLU_1189973_0_0_1"/>
<dbReference type="EnsemblFungi" id="EJT82079">
    <property type="protein sequence ID" value="EJT82079"/>
    <property type="gene ID" value="GGTG_02053"/>
</dbReference>
<dbReference type="VEuPathDB" id="FungiDB:GGTG_02053"/>
<evidence type="ECO:0000313" key="3">
    <source>
        <dbReference type="EMBL" id="EJT82079.1"/>
    </source>
</evidence>
<gene>
    <name evidence="4" type="primary">20342511</name>
    <name evidence="3" type="ORF">GGTG_02053</name>
</gene>
<keyword evidence="2" id="KW-0472">Membrane</keyword>
<reference evidence="5" key="1">
    <citation type="submission" date="2010-07" db="EMBL/GenBank/DDBJ databases">
        <title>The genome sequence of Gaeumannomyces graminis var. tritici strain R3-111a-1.</title>
        <authorList>
            <consortium name="The Broad Institute Genome Sequencing Platform"/>
            <person name="Ma L.-J."/>
            <person name="Dead R."/>
            <person name="Young S."/>
            <person name="Zeng Q."/>
            <person name="Koehrsen M."/>
            <person name="Alvarado L."/>
            <person name="Berlin A."/>
            <person name="Chapman S.B."/>
            <person name="Chen Z."/>
            <person name="Freedman E."/>
            <person name="Gellesch M."/>
            <person name="Goldberg J."/>
            <person name="Griggs A."/>
            <person name="Gujja S."/>
            <person name="Heilman E.R."/>
            <person name="Heiman D."/>
            <person name="Hepburn T."/>
            <person name="Howarth C."/>
            <person name="Jen D."/>
            <person name="Larson L."/>
            <person name="Mehta T."/>
            <person name="Neiman D."/>
            <person name="Pearson M."/>
            <person name="Roberts A."/>
            <person name="Saif S."/>
            <person name="Shea T."/>
            <person name="Shenoy N."/>
            <person name="Sisk P."/>
            <person name="Stolte C."/>
            <person name="Sykes S."/>
            <person name="Walk T."/>
            <person name="White J."/>
            <person name="Yandava C."/>
            <person name="Haas B."/>
            <person name="Nusbaum C."/>
            <person name="Birren B."/>
        </authorList>
    </citation>
    <scope>NUCLEOTIDE SEQUENCE [LARGE SCALE GENOMIC DNA]</scope>
    <source>
        <strain evidence="5">R3-111a-1</strain>
    </source>
</reference>
<dbReference type="EMBL" id="GL385395">
    <property type="protein sequence ID" value="EJT82079.1"/>
    <property type="molecule type" value="Genomic_DNA"/>
</dbReference>
<reference evidence="4" key="4">
    <citation type="journal article" date="2015" name="G3 (Bethesda)">
        <title>Genome sequences of three phytopathogenic species of the Magnaporthaceae family of fungi.</title>
        <authorList>
            <person name="Okagaki L.H."/>
            <person name="Nunes C.C."/>
            <person name="Sailsbery J."/>
            <person name="Clay B."/>
            <person name="Brown D."/>
            <person name="John T."/>
            <person name="Oh Y."/>
            <person name="Young N."/>
            <person name="Fitzgerald M."/>
            <person name="Haas B.J."/>
            <person name="Zeng Q."/>
            <person name="Young S."/>
            <person name="Adiconis X."/>
            <person name="Fan L."/>
            <person name="Levin J.Z."/>
            <person name="Mitchell T.K."/>
            <person name="Okubara P.A."/>
            <person name="Farman M.L."/>
            <person name="Kohn L.M."/>
            <person name="Birren B."/>
            <person name="Ma L.-J."/>
            <person name="Dean R.A."/>
        </authorList>
    </citation>
    <scope>NUCLEOTIDE SEQUENCE</scope>
    <source>
        <strain evidence="4">R3-111a-1</strain>
    </source>
</reference>
<keyword evidence="2" id="KW-0812">Transmembrane</keyword>
<dbReference type="AlphaFoldDB" id="J3NLA5"/>
<proteinExistence type="predicted"/>
<reference evidence="4" key="5">
    <citation type="submission" date="2018-04" db="UniProtKB">
        <authorList>
            <consortium name="EnsemblFungi"/>
        </authorList>
    </citation>
    <scope>IDENTIFICATION</scope>
    <source>
        <strain evidence="4">R3-111a-1</strain>
    </source>
</reference>
<reference evidence="3" key="3">
    <citation type="submission" date="2010-09" db="EMBL/GenBank/DDBJ databases">
        <title>Annotation of Gaeumannomyces graminis var. tritici R3-111a-1.</title>
        <authorList>
            <consortium name="The Broad Institute Genome Sequencing Platform"/>
            <person name="Ma L.-J."/>
            <person name="Dead R."/>
            <person name="Young S.K."/>
            <person name="Zeng Q."/>
            <person name="Gargeya S."/>
            <person name="Fitzgerald M."/>
            <person name="Haas B."/>
            <person name="Abouelleil A."/>
            <person name="Alvarado L."/>
            <person name="Arachchi H.M."/>
            <person name="Berlin A."/>
            <person name="Brown A."/>
            <person name="Chapman S.B."/>
            <person name="Chen Z."/>
            <person name="Dunbar C."/>
            <person name="Freedman E."/>
            <person name="Gearin G."/>
            <person name="Gellesch M."/>
            <person name="Goldberg J."/>
            <person name="Griggs A."/>
            <person name="Gujja S."/>
            <person name="Heiman D."/>
            <person name="Howarth C."/>
            <person name="Larson L."/>
            <person name="Lui A."/>
            <person name="MacDonald P.J.P."/>
            <person name="Mehta T."/>
            <person name="Montmayeur A."/>
            <person name="Murphy C."/>
            <person name="Neiman D."/>
            <person name="Pearson M."/>
            <person name="Priest M."/>
            <person name="Roberts A."/>
            <person name="Saif S."/>
            <person name="Shea T."/>
            <person name="Shenoy N."/>
            <person name="Sisk P."/>
            <person name="Stolte C."/>
            <person name="Sykes S."/>
            <person name="Yandava C."/>
            <person name="Wortman J."/>
            <person name="Nusbaum C."/>
            <person name="Birren B."/>
        </authorList>
    </citation>
    <scope>NUCLEOTIDE SEQUENCE</scope>
    <source>
        <strain evidence="3">R3-111a-1</strain>
    </source>
</reference>
<accession>J3NLA5</accession>
<evidence type="ECO:0000256" key="2">
    <source>
        <dbReference type="SAM" id="Phobius"/>
    </source>
</evidence>
<sequence>MDRPPFFLFLLVLASHWILSMFLCDCMVVGRGDGPRQEARWMLATYRDADSRSCMPWLDAESAVFGSDRPTGGNRAGWLRRPCQSVQITLCHPHGSCLWANQNTMILLVWGCTYAWPTRGVSHLISTPVFASVPVQRSSGRGHMRMTPLPNQAQLGRLSVVSLITANTTAPTPGRCSKPSQALPSQDWRAWERKQEPKSTAMRTFEPAWQPPCQFPTGSTVHRRRPVGCGAQP</sequence>
<organism evidence="3">
    <name type="scientific">Gaeumannomyces tritici (strain R3-111a-1)</name>
    <name type="common">Wheat and barley take-all root rot fungus</name>
    <name type="synonym">Gaeumannomyces graminis var. tritici</name>
    <dbReference type="NCBI Taxonomy" id="644352"/>
    <lineage>
        <taxon>Eukaryota</taxon>
        <taxon>Fungi</taxon>
        <taxon>Dikarya</taxon>
        <taxon>Ascomycota</taxon>
        <taxon>Pezizomycotina</taxon>
        <taxon>Sordariomycetes</taxon>
        <taxon>Sordariomycetidae</taxon>
        <taxon>Magnaporthales</taxon>
        <taxon>Magnaporthaceae</taxon>
        <taxon>Gaeumannomyces</taxon>
    </lineage>
</organism>
<evidence type="ECO:0000313" key="4">
    <source>
        <dbReference type="EnsemblFungi" id="EJT82079"/>
    </source>
</evidence>
<evidence type="ECO:0000313" key="5">
    <source>
        <dbReference type="Proteomes" id="UP000006039"/>
    </source>
</evidence>
<keyword evidence="5" id="KW-1185">Reference proteome</keyword>
<keyword evidence="2" id="KW-1133">Transmembrane helix</keyword>
<name>J3NLA5_GAET3</name>